<dbReference type="KEGG" id="gvi:gll4078"/>
<dbReference type="HOGENOM" id="CLU_038053_1_0_3"/>
<reference evidence="11 12" key="2">
    <citation type="journal article" date="2003" name="DNA Res.">
        <title>Complete genome structure of Gloeobacter violaceus PCC 7421, a cyanobacterium that lacks thylakoids (supplement).</title>
        <authorList>
            <person name="Nakamura Y."/>
            <person name="Kaneko T."/>
            <person name="Sato S."/>
            <person name="Mimuro M."/>
            <person name="Miyashita H."/>
            <person name="Tsuchiya T."/>
            <person name="Sasamoto S."/>
            <person name="Watanabe A."/>
            <person name="Kawashima K."/>
            <person name="Kishida Y."/>
            <person name="Kiyokawa C."/>
            <person name="Kohara M."/>
            <person name="Matsumoto M."/>
            <person name="Matsuno A."/>
            <person name="Nakazaki N."/>
            <person name="Shimpo S."/>
            <person name="Takeuchi C."/>
            <person name="Yamada M."/>
            <person name="Tabata S."/>
        </authorList>
    </citation>
    <scope>NUCLEOTIDE SEQUENCE [LARGE SCALE GENOMIC DNA]</scope>
    <source>
        <strain evidence="12">ATCC 29082 / PCC 7421</strain>
    </source>
</reference>
<keyword evidence="6 9" id="KW-1133">Transmembrane helix</keyword>
<evidence type="ECO:0000256" key="6">
    <source>
        <dbReference type="ARBA" id="ARBA00022989"/>
    </source>
</evidence>
<evidence type="ECO:0000313" key="12">
    <source>
        <dbReference type="Proteomes" id="UP000000557"/>
    </source>
</evidence>
<feature type="domain" description="PLD phosphodiesterase" evidence="10">
    <location>
        <begin position="393"/>
        <end position="420"/>
    </location>
</feature>
<dbReference type="STRING" id="251221.gene:10761596"/>
<proteinExistence type="predicted"/>
<dbReference type="GO" id="GO:0016020">
    <property type="term" value="C:membrane"/>
    <property type="evidence" value="ECO:0000318"/>
    <property type="project" value="GO_Central"/>
</dbReference>
<evidence type="ECO:0000256" key="1">
    <source>
        <dbReference type="ARBA" id="ARBA00004236"/>
    </source>
</evidence>
<comment type="subcellular location">
    <subcellularLocation>
        <location evidence="1">Cell membrane</location>
    </subcellularLocation>
</comment>
<dbReference type="SUPFAM" id="SSF56024">
    <property type="entry name" value="Phospholipase D/nuclease"/>
    <property type="match status" value="2"/>
</dbReference>
<evidence type="ECO:0000256" key="4">
    <source>
        <dbReference type="ARBA" id="ARBA00022692"/>
    </source>
</evidence>
<dbReference type="EC" id="2.7.8.-" evidence="8"/>
<keyword evidence="7 9" id="KW-0472">Membrane</keyword>
<dbReference type="InterPro" id="IPR025202">
    <property type="entry name" value="PLD-like_dom"/>
</dbReference>
<feature type="domain" description="PLD phosphodiesterase" evidence="10">
    <location>
        <begin position="216"/>
        <end position="243"/>
    </location>
</feature>
<dbReference type="InParanoid" id="Q7NE04"/>
<evidence type="ECO:0000259" key="10">
    <source>
        <dbReference type="PROSITE" id="PS50035"/>
    </source>
</evidence>
<evidence type="ECO:0000256" key="3">
    <source>
        <dbReference type="ARBA" id="ARBA00022679"/>
    </source>
</evidence>
<sequence>MLAQEATLFSLLVLAVHGLGIANAAHAVMHVRSSRGAVAWSIGLITFPWLAIPLYWVFGRNRFLGYAEAIRTAYEQHHRRIDRAYDGLLEHRAQLPARLAPVEQLGEQLASLPFLTGNTARLLIDGRETYDAMLSAIAGAEHYVLLQSYIVEADRSGEVFKQALIERVGAGVRVYVLYDEIGSNHLPRSYIDDLRRHGVEVSAFHSTKGWKNRLQINFRNHTKILVVDGRVACVGGLNIGDAYLGEGKNPQLRPWRDTHLRLTGPAVQCLQLIFLRDWYWATGESPPVEWRVHAEREAGAAALVLRTGPADSLPACTLFFVDLIQQARERLWLASPYFVPPEPVLLALQLAAMRGVDVRIMLPEHPDHLLVYLCAFSFYDDLARTDIKLYRYQKGFMHQKVILVDREIAGVGTANLDNRSFTLNFEVMNYIVDPDFVKSVEAMLMADLDVCRQVDYREYRRKPLWFRLAVRISRLLAPVL</sequence>
<dbReference type="GO" id="GO:0008808">
    <property type="term" value="F:cardiolipin synthase activity"/>
    <property type="evidence" value="ECO:0000318"/>
    <property type="project" value="GO_Central"/>
</dbReference>
<dbReference type="eggNOG" id="COG1502">
    <property type="taxonomic scope" value="Bacteria"/>
</dbReference>
<dbReference type="PATRIC" id="fig|251221.4.peg.4110"/>
<dbReference type="PANTHER" id="PTHR21248:SF22">
    <property type="entry name" value="PHOSPHOLIPASE D"/>
    <property type="match status" value="1"/>
</dbReference>
<dbReference type="EnsemblBacteria" id="BAC92019">
    <property type="protein sequence ID" value="BAC92019"/>
    <property type="gene ID" value="BAC92019"/>
</dbReference>
<evidence type="ECO:0000256" key="8">
    <source>
        <dbReference type="NCBIfam" id="TIGR04265"/>
    </source>
</evidence>
<dbReference type="PROSITE" id="PS50035">
    <property type="entry name" value="PLD"/>
    <property type="match status" value="2"/>
</dbReference>
<dbReference type="PANTHER" id="PTHR21248">
    <property type="entry name" value="CARDIOLIPIN SYNTHASE"/>
    <property type="match status" value="1"/>
</dbReference>
<dbReference type="AlphaFoldDB" id="Q7NE04"/>
<dbReference type="Gene3D" id="3.30.870.10">
    <property type="entry name" value="Endonuclease Chain A"/>
    <property type="match status" value="2"/>
</dbReference>
<organism evidence="11 12">
    <name type="scientific">Gloeobacter violaceus (strain ATCC 29082 / PCC 7421)</name>
    <dbReference type="NCBI Taxonomy" id="251221"/>
    <lineage>
        <taxon>Bacteria</taxon>
        <taxon>Bacillati</taxon>
        <taxon>Cyanobacteriota</taxon>
        <taxon>Cyanophyceae</taxon>
        <taxon>Gloeobacterales</taxon>
        <taxon>Gloeobacteraceae</taxon>
        <taxon>Gloeobacter</taxon>
    </lineage>
</organism>
<keyword evidence="12" id="KW-1185">Reference proteome</keyword>
<dbReference type="NCBIfam" id="TIGR04265">
    <property type="entry name" value="bac_cardiolipin"/>
    <property type="match status" value="1"/>
</dbReference>
<evidence type="ECO:0000256" key="9">
    <source>
        <dbReference type="SAM" id="Phobius"/>
    </source>
</evidence>
<dbReference type="Pfam" id="PF13091">
    <property type="entry name" value="PLDc_2"/>
    <property type="match status" value="2"/>
</dbReference>
<dbReference type="GO" id="GO:0005886">
    <property type="term" value="C:plasma membrane"/>
    <property type="evidence" value="ECO:0007669"/>
    <property type="project" value="UniProtKB-SubCell"/>
</dbReference>
<dbReference type="EMBL" id="BA000045">
    <property type="protein sequence ID" value="BAC92019.1"/>
    <property type="molecule type" value="Genomic_DNA"/>
</dbReference>
<keyword evidence="2" id="KW-1003">Cell membrane</keyword>
<accession>Q7NE04</accession>
<keyword evidence="3" id="KW-0808">Transferase</keyword>
<dbReference type="CDD" id="cd09155">
    <property type="entry name" value="PLDc_PaCLS_like_1"/>
    <property type="match status" value="1"/>
</dbReference>
<dbReference type="CDD" id="cd09161">
    <property type="entry name" value="PLDc_PaCLS_like_2"/>
    <property type="match status" value="1"/>
</dbReference>
<evidence type="ECO:0000256" key="2">
    <source>
        <dbReference type="ARBA" id="ARBA00022475"/>
    </source>
</evidence>
<dbReference type="InterPro" id="IPR001736">
    <property type="entry name" value="PLipase_D/transphosphatidylase"/>
</dbReference>
<evidence type="ECO:0000256" key="5">
    <source>
        <dbReference type="ARBA" id="ARBA00022737"/>
    </source>
</evidence>
<protein>
    <recommendedName>
        <fullName evidence="8">Cardiolipin synthase</fullName>
        <ecNumber evidence="8">2.7.8.-</ecNumber>
    </recommendedName>
</protein>
<reference evidence="11 12" key="1">
    <citation type="journal article" date="2003" name="DNA Res.">
        <title>Complete genome structure of Gloeobacter violaceus PCC 7421, a cyanobacterium that lacks thylakoids.</title>
        <authorList>
            <person name="Nakamura Y."/>
            <person name="Kaneko T."/>
            <person name="Sato S."/>
            <person name="Mimuro M."/>
            <person name="Miyashita H."/>
            <person name="Tsuchiya T."/>
            <person name="Sasamoto S."/>
            <person name="Watanabe A."/>
            <person name="Kawashima K."/>
            <person name="Kishida Y."/>
            <person name="Kiyokawa C."/>
            <person name="Kohara M."/>
            <person name="Matsumoto M."/>
            <person name="Matsuno A."/>
            <person name="Nakazaki N."/>
            <person name="Shimpo S."/>
            <person name="Takeuchi C."/>
            <person name="Yamada M."/>
            <person name="Tabata S."/>
        </authorList>
    </citation>
    <scope>NUCLEOTIDE SEQUENCE [LARGE SCALE GENOMIC DNA]</scope>
    <source>
        <strain evidence="12">ATCC 29082 / PCC 7421</strain>
    </source>
</reference>
<keyword evidence="4 9" id="KW-0812">Transmembrane</keyword>
<dbReference type="PhylomeDB" id="Q7NE04"/>
<dbReference type="GO" id="GO:0032049">
    <property type="term" value="P:cardiolipin biosynthetic process"/>
    <property type="evidence" value="ECO:0000318"/>
    <property type="project" value="GO_Central"/>
</dbReference>
<dbReference type="InterPro" id="IPR022924">
    <property type="entry name" value="Cardiolipin_synthase"/>
</dbReference>
<name>Q7NE04_GLOVI</name>
<gene>
    <name evidence="11" type="ordered locus">gll4078</name>
</gene>
<feature type="transmembrane region" description="Helical" evidence="9">
    <location>
        <begin position="37"/>
        <end position="58"/>
    </location>
</feature>
<evidence type="ECO:0000313" key="11">
    <source>
        <dbReference type="EMBL" id="BAC92019.1"/>
    </source>
</evidence>
<dbReference type="OrthoDB" id="9762009at2"/>
<dbReference type="SMART" id="SM00155">
    <property type="entry name" value="PLDc"/>
    <property type="match status" value="2"/>
</dbReference>
<dbReference type="RefSeq" id="WP_011144064.1">
    <property type="nucleotide sequence ID" value="NC_005125.1"/>
</dbReference>
<keyword evidence="5" id="KW-0677">Repeat</keyword>
<evidence type="ECO:0000256" key="7">
    <source>
        <dbReference type="ARBA" id="ARBA00023136"/>
    </source>
</evidence>
<dbReference type="Proteomes" id="UP000000557">
    <property type="component" value="Chromosome"/>
</dbReference>